<name>A0AAD8GX54_9APIA</name>
<dbReference type="SUPFAM" id="SSF81383">
    <property type="entry name" value="F-box domain"/>
    <property type="match status" value="1"/>
</dbReference>
<organism evidence="2 3">
    <name type="scientific">Heracleum sosnowskyi</name>
    <dbReference type="NCBI Taxonomy" id="360622"/>
    <lineage>
        <taxon>Eukaryota</taxon>
        <taxon>Viridiplantae</taxon>
        <taxon>Streptophyta</taxon>
        <taxon>Embryophyta</taxon>
        <taxon>Tracheophyta</taxon>
        <taxon>Spermatophyta</taxon>
        <taxon>Magnoliopsida</taxon>
        <taxon>eudicotyledons</taxon>
        <taxon>Gunneridae</taxon>
        <taxon>Pentapetalae</taxon>
        <taxon>asterids</taxon>
        <taxon>campanulids</taxon>
        <taxon>Apiales</taxon>
        <taxon>Apiaceae</taxon>
        <taxon>Apioideae</taxon>
        <taxon>apioid superclade</taxon>
        <taxon>Tordylieae</taxon>
        <taxon>Tordyliinae</taxon>
        <taxon>Heracleum</taxon>
    </lineage>
</organism>
<proteinExistence type="predicted"/>
<dbReference type="Proteomes" id="UP001237642">
    <property type="component" value="Unassembled WGS sequence"/>
</dbReference>
<evidence type="ECO:0000259" key="1">
    <source>
        <dbReference type="SMART" id="SM00579"/>
    </source>
</evidence>
<gene>
    <name evidence="2" type="ORF">POM88_048874</name>
</gene>
<reference evidence="2" key="1">
    <citation type="submission" date="2023-02" db="EMBL/GenBank/DDBJ databases">
        <title>Genome of toxic invasive species Heracleum sosnowskyi carries increased number of genes despite the absence of recent whole-genome duplications.</title>
        <authorList>
            <person name="Schelkunov M."/>
            <person name="Shtratnikova V."/>
            <person name="Makarenko M."/>
            <person name="Klepikova A."/>
            <person name="Omelchenko D."/>
            <person name="Novikova G."/>
            <person name="Obukhova E."/>
            <person name="Bogdanov V."/>
            <person name="Penin A."/>
            <person name="Logacheva M."/>
        </authorList>
    </citation>
    <scope>NUCLEOTIDE SEQUENCE</scope>
    <source>
        <strain evidence="2">Hsosn_3</strain>
        <tissue evidence="2">Leaf</tissue>
    </source>
</reference>
<dbReference type="EMBL" id="JAUIZM010000011">
    <property type="protein sequence ID" value="KAK1355618.1"/>
    <property type="molecule type" value="Genomic_DNA"/>
</dbReference>
<keyword evidence="3" id="KW-1185">Reference proteome</keyword>
<feature type="domain" description="FBD" evidence="1">
    <location>
        <begin position="370"/>
        <end position="442"/>
    </location>
</feature>
<dbReference type="PANTHER" id="PTHR31639">
    <property type="entry name" value="F-BOX PROTEIN-LIKE"/>
    <property type="match status" value="1"/>
</dbReference>
<dbReference type="Pfam" id="PF08387">
    <property type="entry name" value="FBD"/>
    <property type="match status" value="1"/>
</dbReference>
<sequence length="452" mass="52424">MGKSSKRKVQYVNKDRISEMPWDIQEIIICFLPICDAVRTSILSKNWRHSWTKIPHLIFDDEFLCRMKDKLREHDYNYRLRGGWEKGGQYRYHSCLKAQKFVSVIENVLELHNAPILKFSLRFPKDCDAQIISDRIGQWILLFSKKGIKQLTLDTPDTAKITPHDFSSLDLTHLRLTRVRFPSRLIFGEFTCLTEIELFQVTNFGQHIYKCPVLEKLTLLYCGGLSPINFHAPNLRCIHEISGEITLSWLENLKEYSFGLTHFCWPTDTKTSNLAKVLGSLHNIEKFSIGIFFIRYLAEGGCPDRLPNPMPCLKVLNIYDINFAQLSEILCLLCLIRSAPNLFKLQITVRFEKNAVEGNLKNYWDKVSEDCAIGQLETVTLCKLRGLGTELELIKFILAHSPFLKTMFIHYSRALEKDETTTMSEKVLQYAKTSSRAQLIHLEEVPIHFYGY</sequence>
<dbReference type="InterPro" id="IPR036047">
    <property type="entry name" value="F-box-like_dom_sf"/>
</dbReference>
<dbReference type="InterPro" id="IPR055411">
    <property type="entry name" value="LRR_FXL15/At3g58940/PEG3-like"/>
</dbReference>
<dbReference type="PANTHER" id="PTHR31639:SF312">
    <property type="entry name" value="CYCLIN-LIKE F-BOX"/>
    <property type="match status" value="1"/>
</dbReference>
<reference evidence="2" key="2">
    <citation type="submission" date="2023-05" db="EMBL/GenBank/DDBJ databases">
        <authorList>
            <person name="Schelkunov M.I."/>
        </authorList>
    </citation>
    <scope>NUCLEOTIDE SEQUENCE</scope>
    <source>
        <strain evidence="2">Hsosn_3</strain>
        <tissue evidence="2">Leaf</tissue>
    </source>
</reference>
<dbReference type="InterPro" id="IPR006566">
    <property type="entry name" value="FBD"/>
</dbReference>
<evidence type="ECO:0000313" key="2">
    <source>
        <dbReference type="EMBL" id="KAK1355618.1"/>
    </source>
</evidence>
<dbReference type="SUPFAM" id="SSF52047">
    <property type="entry name" value="RNI-like"/>
    <property type="match status" value="1"/>
</dbReference>
<accession>A0AAD8GX54</accession>
<dbReference type="SMART" id="SM00579">
    <property type="entry name" value="FBD"/>
    <property type="match status" value="1"/>
</dbReference>
<protein>
    <submittedName>
        <fullName evidence="2">FBD domain-containing protein</fullName>
    </submittedName>
</protein>
<dbReference type="AlphaFoldDB" id="A0AAD8GX54"/>
<dbReference type="Pfam" id="PF24758">
    <property type="entry name" value="LRR_At5g56370"/>
    <property type="match status" value="1"/>
</dbReference>
<evidence type="ECO:0000313" key="3">
    <source>
        <dbReference type="Proteomes" id="UP001237642"/>
    </source>
</evidence>
<comment type="caution">
    <text evidence="2">The sequence shown here is derived from an EMBL/GenBank/DDBJ whole genome shotgun (WGS) entry which is preliminary data.</text>
</comment>
<dbReference type="InterPro" id="IPR001810">
    <property type="entry name" value="F-box_dom"/>
</dbReference>
<dbReference type="Pfam" id="PF00646">
    <property type="entry name" value="F-box"/>
    <property type="match status" value="1"/>
</dbReference>